<reference evidence="2" key="2">
    <citation type="submission" date="2020-09" db="EMBL/GenBank/DDBJ databases">
        <authorList>
            <person name="Sun Q."/>
            <person name="Zhou Y."/>
        </authorList>
    </citation>
    <scope>NUCLEOTIDE SEQUENCE</scope>
    <source>
        <strain evidence="2">CGMCC 1.12997</strain>
    </source>
</reference>
<dbReference type="EMBL" id="BMGT01000002">
    <property type="protein sequence ID" value="GGG76249.1"/>
    <property type="molecule type" value="Genomic_DNA"/>
</dbReference>
<dbReference type="Gene3D" id="3.40.50.410">
    <property type="entry name" value="von Willebrand factor, type A domain"/>
    <property type="match status" value="1"/>
</dbReference>
<evidence type="ECO:0000313" key="2">
    <source>
        <dbReference type="EMBL" id="GGG76249.1"/>
    </source>
</evidence>
<sequence length="305" mass="32565">MTRYFLALTLLTATTLAAQAQQEGPTPTQALVAVDAKNPTVPTISDVTIKVNNRATQLTNLTPVQASGAQVAILIDDGLRMSMARELPALRDFVKGLRPGTEAFVGYMQNGRIINSQGFTTDLNAVADDLRIPVGSPGLSASPYFCLSDFVKRWPENASSTPKARFVLMITNGVDPYNGSTSITNQNSPYVDAAVKDAQRAGVAVYSMYYSDAGIRGGRASFSGQSYLAQIAQGTGGTAYYQGVGNPVSMEPYLKQFQKAISETYVASFMAPGGKGLVQLKVSTKLPKTKLNAPEYVNPGTQIQQ</sequence>
<protein>
    <recommendedName>
        <fullName evidence="4">VWFA-related protein</fullName>
    </recommendedName>
</protein>
<evidence type="ECO:0000313" key="3">
    <source>
        <dbReference type="Proteomes" id="UP000647241"/>
    </source>
</evidence>
<gene>
    <name evidence="2" type="ORF">GCM10011585_18950</name>
</gene>
<keyword evidence="1" id="KW-0732">Signal</keyword>
<proteinExistence type="predicted"/>
<comment type="caution">
    <text evidence="2">The sequence shown here is derived from an EMBL/GenBank/DDBJ whole genome shotgun (WGS) entry which is preliminary data.</text>
</comment>
<reference evidence="2" key="1">
    <citation type="journal article" date="2014" name="Int. J. Syst. Evol. Microbiol.">
        <title>Complete genome sequence of Corynebacterium casei LMG S-19264T (=DSM 44701T), isolated from a smear-ripened cheese.</title>
        <authorList>
            <consortium name="US DOE Joint Genome Institute (JGI-PGF)"/>
            <person name="Walter F."/>
            <person name="Albersmeier A."/>
            <person name="Kalinowski J."/>
            <person name="Ruckert C."/>
        </authorList>
    </citation>
    <scope>NUCLEOTIDE SEQUENCE</scope>
    <source>
        <strain evidence="2">CGMCC 1.12997</strain>
    </source>
</reference>
<feature type="chain" id="PRO_5037001470" description="VWFA-related protein" evidence="1">
    <location>
        <begin position="21"/>
        <end position="305"/>
    </location>
</feature>
<feature type="signal peptide" evidence="1">
    <location>
        <begin position="1"/>
        <end position="20"/>
    </location>
</feature>
<accession>A0A917M368</accession>
<keyword evidence="3" id="KW-1185">Reference proteome</keyword>
<dbReference type="InterPro" id="IPR036465">
    <property type="entry name" value="vWFA_dom_sf"/>
</dbReference>
<dbReference type="RefSeq" id="WP_188553898.1">
    <property type="nucleotide sequence ID" value="NZ_BMGT01000002.1"/>
</dbReference>
<dbReference type="Proteomes" id="UP000647241">
    <property type="component" value="Unassembled WGS sequence"/>
</dbReference>
<dbReference type="AlphaFoldDB" id="A0A917M368"/>
<name>A0A917M368_9BACT</name>
<organism evidence="2 3">
    <name type="scientific">Edaphobacter dinghuensis</name>
    <dbReference type="NCBI Taxonomy" id="1560005"/>
    <lineage>
        <taxon>Bacteria</taxon>
        <taxon>Pseudomonadati</taxon>
        <taxon>Acidobacteriota</taxon>
        <taxon>Terriglobia</taxon>
        <taxon>Terriglobales</taxon>
        <taxon>Acidobacteriaceae</taxon>
        <taxon>Edaphobacter</taxon>
    </lineage>
</organism>
<evidence type="ECO:0008006" key="4">
    <source>
        <dbReference type="Google" id="ProtNLM"/>
    </source>
</evidence>
<evidence type="ECO:0000256" key="1">
    <source>
        <dbReference type="SAM" id="SignalP"/>
    </source>
</evidence>